<protein>
    <submittedName>
        <fullName evidence="1">Uncharacterized protein</fullName>
    </submittedName>
</protein>
<dbReference type="Proteomes" id="UP000410049">
    <property type="component" value="Unassembled WGS sequence"/>
</dbReference>
<evidence type="ECO:0000313" key="1">
    <source>
        <dbReference type="EMBL" id="KAA8827006.1"/>
    </source>
</evidence>
<gene>
    <name evidence="1" type="ORF">EMO91_10655</name>
</gene>
<evidence type="ECO:0000313" key="2">
    <source>
        <dbReference type="Proteomes" id="UP000410049"/>
    </source>
</evidence>
<name>A0A5M9ZHE3_9BIFI</name>
<dbReference type="AlphaFoldDB" id="A0A5M9ZHE3"/>
<sequence length="85" mass="9304">MKNITDLTYGQALALGSILDGLRPRGFDADGLGVYSPNLHVEAAGGGRVNWWLDGDDGFANGSLDRRGHGLWWLRRAYGPNLHRV</sequence>
<dbReference type="EMBL" id="RZUH01000009">
    <property type="protein sequence ID" value="KAA8827006.1"/>
    <property type="molecule type" value="Genomic_DNA"/>
</dbReference>
<proteinExistence type="predicted"/>
<accession>A0A5M9ZHE3</accession>
<organism evidence="1 2">
    <name type="scientific">Bifidobacterium myosotis</name>
    <dbReference type="NCBI Taxonomy" id="1630166"/>
    <lineage>
        <taxon>Bacteria</taxon>
        <taxon>Bacillati</taxon>
        <taxon>Actinomycetota</taxon>
        <taxon>Actinomycetes</taxon>
        <taxon>Bifidobacteriales</taxon>
        <taxon>Bifidobacteriaceae</taxon>
        <taxon>Bifidobacterium</taxon>
    </lineage>
</organism>
<reference evidence="1 2" key="1">
    <citation type="journal article" date="2019" name="Syst. Appl. Microbiol.">
        <title>Characterization of Bifidobacterium species in feaces of the Egyptian fruit bat: Description of B. vespertilionis sp. nov. and B. rousetti sp. nov.</title>
        <authorList>
            <person name="Modesto M."/>
            <person name="Satti M."/>
            <person name="Watanabe K."/>
            <person name="Puglisi E."/>
            <person name="Morelli L."/>
            <person name="Huang C.-H."/>
            <person name="Liou J.-S."/>
            <person name="Miyashita M."/>
            <person name="Tamura T."/>
            <person name="Saito S."/>
            <person name="Mori K."/>
            <person name="Huang L."/>
            <person name="Sciavilla P."/>
            <person name="Sandri C."/>
            <person name="Spiezio C."/>
            <person name="Vitali F."/>
            <person name="Cavalieri D."/>
            <person name="Perpetuini G."/>
            <person name="Tofalo R."/>
            <person name="Bonetti A."/>
            <person name="Arita M."/>
            <person name="Mattarelli P."/>
        </authorList>
    </citation>
    <scope>NUCLEOTIDE SEQUENCE [LARGE SCALE GENOMIC DNA]</scope>
    <source>
        <strain evidence="1 2">RST17</strain>
    </source>
</reference>
<comment type="caution">
    <text evidence="1">The sequence shown here is derived from an EMBL/GenBank/DDBJ whole genome shotgun (WGS) entry which is preliminary data.</text>
</comment>